<reference evidence="4 5" key="1">
    <citation type="journal article" date="2016" name="Nat. Commun.">
        <title>Thousands of microbial genomes shed light on interconnected biogeochemical processes in an aquifer system.</title>
        <authorList>
            <person name="Anantharaman K."/>
            <person name="Brown C.T."/>
            <person name="Hug L.A."/>
            <person name="Sharon I."/>
            <person name="Castelle C.J."/>
            <person name="Probst A.J."/>
            <person name="Thomas B.C."/>
            <person name="Singh A."/>
            <person name="Wilkins M.J."/>
            <person name="Karaoz U."/>
            <person name="Brodie E.L."/>
            <person name="Williams K.H."/>
            <person name="Hubbard S.S."/>
            <person name="Banfield J.F."/>
        </authorList>
    </citation>
    <scope>NUCLEOTIDE SEQUENCE [LARGE SCALE GENOMIC DNA]</scope>
</reference>
<organism evidence="4 5">
    <name type="scientific">Candidatus Portnoybacteria bacterium RBG_13_41_18</name>
    <dbReference type="NCBI Taxonomy" id="1801991"/>
    <lineage>
        <taxon>Bacteria</taxon>
        <taxon>Candidatus Portnoyibacteriota</taxon>
    </lineage>
</organism>
<dbReference type="Proteomes" id="UP000177725">
    <property type="component" value="Unassembled WGS sequence"/>
</dbReference>
<evidence type="ECO:0000256" key="1">
    <source>
        <dbReference type="ARBA" id="ARBA00022729"/>
    </source>
</evidence>
<dbReference type="SMART" id="SM00060">
    <property type="entry name" value="FN3"/>
    <property type="match status" value="1"/>
</dbReference>
<accession>A0A1G2F7M8</accession>
<dbReference type="Gene3D" id="3.40.390.10">
    <property type="entry name" value="Collagenase (Catalytic Domain)"/>
    <property type="match status" value="1"/>
</dbReference>
<dbReference type="GO" id="GO:0008237">
    <property type="term" value="F:metallopeptidase activity"/>
    <property type="evidence" value="ECO:0007669"/>
    <property type="project" value="InterPro"/>
</dbReference>
<name>A0A1G2F7M8_9BACT</name>
<evidence type="ECO:0000313" key="5">
    <source>
        <dbReference type="Proteomes" id="UP000177725"/>
    </source>
</evidence>
<keyword evidence="1" id="KW-0732">Signal</keyword>
<feature type="domain" description="Fibronectin type-III" evidence="3">
    <location>
        <begin position="583"/>
        <end position="672"/>
    </location>
</feature>
<keyword evidence="2" id="KW-0472">Membrane</keyword>
<dbReference type="InterPro" id="IPR024079">
    <property type="entry name" value="MetalloPept_cat_dom_sf"/>
</dbReference>
<dbReference type="CDD" id="cd00063">
    <property type="entry name" value="FN3"/>
    <property type="match status" value="1"/>
</dbReference>
<dbReference type="Pfam" id="PF00041">
    <property type="entry name" value="fn3"/>
    <property type="match status" value="1"/>
</dbReference>
<dbReference type="InterPro" id="IPR018466">
    <property type="entry name" value="Kre9/Knh1-like_N"/>
</dbReference>
<dbReference type="Gene3D" id="2.60.40.10">
    <property type="entry name" value="Immunoglobulins"/>
    <property type="match status" value="1"/>
</dbReference>
<protein>
    <recommendedName>
        <fullName evidence="3">Fibronectin type-III domain-containing protein</fullName>
    </recommendedName>
</protein>
<evidence type="ECO:0000256" key="2">
    <source>
        <dbReference type="SAM" id="Phobius"/>
    </source>
</evidence>
<dbReference type="Pfam" id="PF10342">
    <property type="entry name" value="Kre9_KNH"/>
    <property type="match status" value="3"/>
</dbReference>
<dbReference type="PROSITE" id="PS50853">
    <property type="entry name" value="FN3"/>
    <property type="match status" value="1"/>
</dbReference>
<dbReference type="AlphaFoldDB" id="A0A1G2F7M8"/>
<dbReference type="InterPro" id="IPR003961">
    <property type="entry name" value="FN3_dom"/>
</dbReference>
<comment type="caution">
    <text evidence="4">The sequence shown here is derived from an EMBL/GenBank/DDBJ whole genome shotgun (WGS) entry which is preliminary data.</text>
</comment>
<dbReference type="InterPro" id="IPR013783">
    <property type="entry name" value="Ig-like_fold"/>
</dbReference>
<proteinExistence type="predicted"/>
<feature type="transmembrane region" description="Helical" evidence="2">
    <location>
        <begin position="20"/>
        <end position="38"/>
    </location>
</feature>
<dbReference type="EMBL" id="MHMV01000033">
    <property type="protein sequence ID" value="OGZ34056.1"/>
    <property type="molecule type" value="Genomic_DNA"/>
</dbReference>
<evidence type="ECO:0000259" key="3">
    <source>
        <dbReference type="PROSITE" id="PS50853"/>
    </source>
</evidence>
<sequence>MEPFQTEVKTKIKTTTILKIAIGISVFSACSVLAAAFIQTGSSPVTEPLELKPAAINSMLASQIKVYSTDLYPVFSSNNDLDQVFPKGEMFGTLIFMNEAWGDLNISGEMNFEISNGSAVLSSFTLPCEKTGMVILCKGKILNTINFPIGLNNYTVKVWGKDTAGAVISYSNNITLSFKNVDSSACKEIIPGHNNIDSQRANIVFVGGGYNNLAWATPEQALSFLANSFIDIEGKHKGIFSIEPFKSNKDKFNFWYVNKFIPLSSCPVGSFCNNDTIKPFFDLCPYPNKYVIQVINGPQVVDLSGAGERLVQMNAILSPNLEPGYDQNVLWTADLVWVFLHEFAHTFGLLGDEYVSFPDETCQYVTDLSIFAEHQNLYAGPQHTISECFLNAPWKSFFGNGCGQDGIMDCLPTDPEYNLEISCYEGGGKLGKGIFRSTRDSIMRGMNVTPYALGLWNEKLTIKQMDKLENASSPAPAPSISLFSPIGGEQLQKNSQQNIRWTATNLKEGTTLKILLVSELLKVTTLANNILPQAGSYTWRPQKTGSYVIRILCQGPGSSISCYDESNFFTIADRVTDTEAPTSPSDLTATGVSSSQINLTWSPSFDLGVSGLNGYFIYRNNVKITSVPVAGTQYQDIGLAPSTTYTYSVSAIDNTGNESAKSVIVTATTKDNNITLITPNGSESFKAGSSQTIQWGYTGNPGLKIKIQLLRNGSTYQTISSGTSIASSTYLWTIPSTLPTDNQYAIRIISTTNSTYYDTSDNVFTVFQPEPLIIITSPNGGESFKTGSVKYINWTYEGTPGNVKVELYNNDVFVKALKSSVSAGTGGKGSFKWLIPSVQTPGSNYKIKVSSITKPTCFDSSNSAFSIIPPIPPSINLLSPNGGENWKIGTNQQIKWTYSGNPGSSIKIYLFKNSMLNKVISYQTGINTNSFSWIVPTLTAGSDYSVKIISTSNSLYADTSGSNFMISK</sequence>
<dbReference type="SUPFAM" id="SSF49265">
    <property type="entry name" value="Fibronectin type III"/>
    <property type="match status" value="1"/>
</dbReference>
<dbReference type="InterPro" id="IPR036116">
    <property type="entry name" value="FN3_sf"/>
</dbReference>
<keyword evidence="2" id="KW-1133">Transmembrane helix</keyword>
<evidence type="ECO:0000313" key="4">
    <source>
        <dbReference type="EMBL" id="OGZ34056.1"/>
    </source>
</evidence>
<gene>
    <name evidence="4" type="ORF">A2174_02980</name>
</gene>
<keyword evidence="2" id="KW-0812">Transmembrane</keyword>